<protein>
    <submittedName>
        <fullName evidence="1">Uncharacterized protein</fullName>
    </submittedName>
</protein>
<gene>
    <name evidence="1" type="ORF">HELGO_WM4516</name>
</gene>
<name>A0A6S6SDW4_9BACT</name>
<accession>A0A6S6SDW4</accession>
<organism evidence="1">
    <name type="scientific">uncultured Sulfurovum sp</name>
    <dbReference type="NCBI Taxonomy" id="269237"/>
    <lineage>
        <taxon>Bacteria</taxon>
        <taxon>Pseudomonadati</taxon>
        <taxon>Campylobacterota</taxon>
        <taxon>Epsilonproteobacteria</taxon>
        <taxon>Campylobacterales</taxon>
        <taxon>Sulfurovaceae</taxon>
        <taxon>Sulfurovum</taxon>
        <taxon>environmental samples</taxon>
    </lineage>
</organism>
<dbReference type="Gene3D" id="1.10.30.50">
    <property type="match status" value="1"/>
</dbReference>
<dbReference type="EMBL" id="CACVAP010000053">
    <property type="protein sequence ID" value="CAA6808166.1"/>
    <property type="molecule type" value="Genomic_DNA"/>
</dbReference>
<evidence type="ECO:0000313" key="1">
    <source>
        <dbReference type="EMBL" id="CAA6808166.1"/>
    </source>
</evidence>
<dbReference type="AlphaFoldDB" id="A0A6S6SDW4"/>
<proteinExistence type="predicted"/>
<sequence>MVKIEFNQELFKEHINKITPKILEAIENIDSDDACLQYLKDEKEIRNLLSANIFQLKLYIDFFEKNFPCSIEKDSDLNKLLRDIFEKEYKNWGNRTTYGAYSFVEQLALKTCPYCNRNYTFVVNEENGKLRPEIDHFYPKSIYPFLAMSFYNLIPSCSICNHTKSDKVEKNLENPYEVKNESYKFTYVPNSIDFSIVEKEHYDFDSFEIKIDGNPSNIELFKLKELYKQHKDVVLELLIKKAYYPESYIQELSKFRFSKDEIYRYLFSNYNKDEDLHKRPLSKLIRDISDELGLR</sequence>
<reference evidence="1" key="1">
    <citation type="submission" date="2020-01" db="EMBL/GenBank/DDBJ databases">
        <authorList>
            <person name="Meier V. D."/>
            <person name="Meier V D."/>
        </authorList>
    </citation>
    <scope>NUCLEOTIDE SEQUENCE</scope>
    <source>
        <strain evidence="1">HLG_WM_MAG_06</strain>
    </source>
</reference>